<dbReference type="EMBL" id="JAECVW010000001">
    <property type="protein sequence ID" value="MBH8593850.1"/>
    <property type="molecule type" value="Genomic_DNA"/>
</dbReference>
<dbReference type="Proteomes" id="UP000633619">
    <property type="component" value="Unassembled WGS sequence"/>
</dbReference>
<accession>A0A8I1DDM0</accession>
<comment type="caution">
    <text evidence="1">The sequence shown here is derived from an EMBL/GenBank/DDBJ whole genome shotgun (WGS) entry which is preliminary data.</text>
</comment>
<sequence length="146" mass="17472">MTLMSIQEISSLLFSRHRIKTHRDLSDQELPHRHWNETERAALVIFWGLLIYPKLDPDLREEHQSDAVHIKRFINIFENYLGSAGRCRDVLEKLKEHDYIRFRDEEWVVPGTGLFSAVDAAKMYRYFRSSVLSRRIFQLLYPDRHA</sequence>
<evidence type="ECO:0000313" key="1">
    <source>
        <dbReference type="EMBL" id="MBH8593850.1"/>
    </source>
</evidence>
<reference evidence="1 2" key="1">
    <citation type="submission" date="2020-12" db="EMBL/GenBank/DDBJ databases">
        <title>WGS of Thermoactinomyces spp.</title>
        <authorList>
            <person name="Cheng K."/>
        </authorList>
    </citation>
    <scope>NUCLEOTIDE SEQUENCE [LARGE SCALE GENOMIC DNA]</scope>
    <source>
        <strain evidence="2">CICC 10671\DSM 43846</strain>
    </source>
</reference>
<name>A0A8I1DDM0_THEIN</name>
<organism evidence="1 2">
    <name type="scientific">Thermoactinomyces intermedius</name>
    <dbReference type="NCBI Taxonomy" id="2024"/>
    <lineage>
        <taxon>Bacteria</taxon>
        <taxon>Bacillati</taxon>
        <taxon>Bacillota</taxon>
        <taxon>Bacilli</taxon>
        <taxon>Bacillales</taxon>
        <taxon>Thermoactinomycetaceae</taxon>
        <taxon>Thermoactinomyces</taxon>
    </lineage>
</organism>
<gene>
    <name evidence="1" type="ORF">I8U20_00730</name>
</gene>
<proteinExistence type="predicted"/>
<evidence type="ECO:0000313" key="2">
    <source>
        <dbReference type="Proteomes" id="UP000633619"/>
    </source>
</evidence>
<keyword evidence="2" id="KW-1185">Reference proteome</keyword>
<dbReference type="AlphaFoldDB" id="A0A8I1DDM0"/>
<protein>
    <submittedName>
        <fullName evidence="1">Uncharacterized protein</fullName>
    </submittedName>
</protein>
<dbReference type="RefSeq" id="WP_181731083.1">
    <property type="nucleotide sequence ID" value="NZ_JACEIR010000001.1"/>
</dbReference>